<evidence type="ECO:0000313" key="2">
    <source>
        <dbReference type="Proteomes" id="UP000306196"/>
    </source>
</evidence>
<keyword evidence="2" id="KW-1185">Reference proteome</keyword>
<evidence type="ECO:0000313" key="1">
    <source>
        <dbReference type="EMBL" id="TLD68938.1"/>
    </source>
</evidence>
<dbReference type="NCBIfam" id="TIGR04042">
    <property type="entry name" value="MSMEG_0570_fam"/>
    <property type="match status" value="1"/>
</dbReference>
<accession>A0A5R8K9F4</accession>
<sequence>MPEVIFTVQLPSGETKRCYSPSSVVHDYFKTGEIMSVTEFTNRSRNALTEASERVRKKFGFSCTSAAAQLDEIEHFTSTQPPNATVRIVDI</sequence>
<dbReference type="InterPro" id="IPR023846">
    <property type="entry name" value="CHP04042_MSMEG0570"/>
</dbReference>
<organism evidence="1 2">
    <name type="scientific">Phragmitibacter flavus</name>
    <dbReference type="NCBI Taxonomy" id="2576071"/>
    <lineage>
        <taxon>Bacteria</taxon>
        <taxon>Pseudomonadati</taxon>
        <taxon>Verrucomicrobiota</taxon>
        <taxon>Verrucomicrobiia</taxon>
        <taxon>Verrucomicrobiales</taxon>
        <taxon>Verrucomicrobiaceae</taxon>
        <taxon>Phragmitibacter</taxon>
    </lineage>
</organism>
<gene>
    <name evidence="1" type="ORF">FEM03_19960</name>
</gene>
<reference evidence="1 2" key="1">
    <citation type="submission" date="2019-05" db="EMBL/GenBank/DDBJ databases">
        <title>Verrucobacter flavum gen. nov., sp. nov. a new member of the family Verrucomicrobiaceae.</title>
        <authorList>
            <person name="Szuroczki S."/>
            <person name="Abbaszade G."/>
            <person name="Szabo A."/>
            <person name="Felfoldi T."/>
            <person name="Schumann P."/>
            <person name="Boka K."/>
            <person name="Keki Z."/>
            <person name="Toumi M."/>
            <person name="Toth E."/>
        </authorList>
    </citation>
    <scope>NUCLEOTIDE SEQUENCE [LARGE SCALE GENOMIC DNA]</scope>
    <source>
        <strain evidence="1 2">MG-N-17</strain>
    </source>
</reference>
<dbReference type="RefSeq" id="WP_138088068.1">
    <property type="nucleotide sequence ID" value="NZ_VAUV01000017.1"/>
</dbReference>
<dbReference type="AlphaFoldDB" id="A0A5R8K9F4"/>
<dbReference type="EMBL" id="VAUV01000017">
    <property type="protein sequence ID" value="TLD68938.1"/>
    <property type="molecule type" value="Genomic_DNA"/>
</dbReference>
<proteinExistence type="predicted"/>
<comment type="caution">
    <text evidence="1">The sequence shown here is derived from an EMBL/GenBank/DDBJ whole genome shotgun (WGS) entry which is preliminary data.</text>
</comment>
<protein>
    <submittedName>
        <fullName evidence="1">MSMEG_0570 family nitrogen starvation response protein</fullName>
    </submittedName>
</protein>
<dbReference type="OrthoDB" id="195104at2"/>
<name>A0A5R8K9F4_9BACT</name>
<dbReference type="Proteomes" id="UP000306196">
    <property type="component" value="Unassembled WGS sequence"/>
</dbReference>